<dbReference type="CDD" id="cd13585">
    <property type="entry name" value="PBP2_TMBP_like"/>
    <property type="match status" value="1"/>
</dbReference>
<dbReference type="OrthoDB" id="9805950at2"/>
<evidence type="ECO:0000256" key="3">
    <source>
        <dbReference type="ARBA" id="ARBA00011557"/>
    </source>
</evidence>
<sequence>MTTFSRRKALALAGAVALATGLAAATPVLAQDCEKVDLTFTFWGSVNEKNDIENAVKNWNTNNPCIQVKPMHIPATGTNYVQKLTTMIASNTAPDIGYLGENQAFQWATEGKILDLSPYMGETPDQQYIKSTIYKAGDTLMGTGLATGVMLIYYNKDVFDAAGVPYPPAKADEAWTWQQFVDNAKLLTKDRSGKNATDPAFDPNAIDTFGVTLPSWWGGWYPYVMSNGGQFANEDGTALTLNSPEAVEALQGFQDLIYVDHVMPNPTQTSSLPTGDVLMQSRKVAMSMDGMWRVTDFAKLGINWGVGVLPKWKTAETVVLSVPKVIFSQTKHPKEAYEFYKYISDPAQVGLFKSGLWAPHEKAYFTEPDLLKTWVQAEGSAYPPEAMDAIVDYTLNHAPQQAPVYQLKNIGQIMSEAVEPNIQQIMNNKATAQDAMDKAVATAQPMMQGRW</sequence>
<evidence type="ECO:0000256" key="2">
    <source>
        <dbReference type="ARBA" id="ARBA00008520"/>
    </source>
</evidence>
<comment type="subunit">
    <text evidence="3">The complex is composed of two ATP-binding proteins (UgpC), two transmembrane proteins (UgpA and UgpE) and a solute-binding protein (UgpB).</text>
</comment>
<dbReference type="AlphaFoldDB" id="A0A1E5XHL4"/>
<comment type="similarity">
    <text evidence="2">Belongs to the bacterial solute-binding protein 1 family.</text>
</comment>
<keyword evidence="5" id="KW-0813">Transport</keyword>
<dbReference type="InterPro" id="IPR006059">
    <property type="entry name" value="SBP"/>
</dbReference>
<evidence type="ECO:0000313" key="10">
    <source>
        <dbReference type="EMBL" id="OEO28072.1"/>
    </source>
</evidence>
<dbReference type="PANTHER" id="PTHR43649">
    <property type="entry name" value="ARABINOSE-BINDING PROTEIN-RELATED"/>
    <property type="match status" value="1"/>
</dbReference>
<keyword evidence="7" id="KW-0574">Periplasm</keyword>
<name>A0A1E5XHL4_9HYPH</name>
<evidence type="ECO:0000256" key="6">
    <source>
        <dbReference type="ARBA" id="ARBA00022729"/>
    </source>
</evidence>
<comment type="function">
    <text evidence="8">Part of the ABC transporter complex UgpBAEC involved in sn-glycerol-3-phosphate (G3P) import. Binds G3P.</text>
</comment>
<feature type="signal peptide" evidence="9">
    <location>
        <begin position="1"/>
        <end position="30"/>
    </location>
</feature>
<proteinExistence type="inferred from homology"/>
<accession>A0A1E5XHL4</accession>
<dbReference type="RefSeq" id="WP_069912647.1">
    <property type="nucleotide sequence ID" value="NZ_LAJE02000401.1"/>
</dbReference>
<evidence type="ECO:0000256" key="7">
    <source>
        <dbReference type="ARBA" id="ARBA00022764"/>
    </source>
</evidence>
<dbReference type="SUPFAM" id="SSF53850">
    <property type="entry name" value="Periplasmic binding protein-like II"/>
    <property type="match status" value="1"/>
</dbReference>
<dbReference type="Gene3D" id="3.40.190.10">
    <property type="entry name" value="Periplasmic binding protein-like II"/>
    <property type="match status" value="1"/>
</dbReference>
<evidence type="ECO:0000256" key="1">
    <source>
        <dbReference type="ARBA" id="ARBA00004418"/>
    </source>
</evidence>
<evidence type="ECO:0000256" key="5">
    <source>
        <dbReference type="ARBA" id="ARBA00022448"/>
    </source>
</evidence>
<comment type="caution">
    <text evidence="10">The sequence shown here is derived from an EMBL/GenBank/DDBJ whole genome shotgun (WGS) entry which is preliminary data.</text>
</comment>
<dbReference type="Proteomes" id="UP000095463">
    <property type="component" value="Unassembled WGS sequence"/>
</dbReference>
<protein>
    <recommendedName>
        <fullName evidence="4">sn-glycerol-3-phosphate-binding periplasmic protein UgpB</fullName>
    </recommendedName>
</protein>
<feature type="chain" id="PRO_5009190121" description="sn-glycerol-3-phosphate-binding periplasmic protein UgpB" evidence="9">
    <location>
        <begin position="31"/>
        <end position="451"/>
    </location>
</feature>
<reference evidence="10 11" key="1">
    <citation type="journal article" date="2015" name="Genome Announc.">
        <title>Genome Assemblies of Three Soil-Associated Devosia species: D. insulae, D. limi, and D. soli.</title>
        <authorList>
            <person name="Hassan Y.I."/>
            <person name="Lepp D."/>
            <person name="Zhou T."/>
        </authorList>
    </citation>
    <scope>NUCLEOTIDE SEQUENCE [LARGE SCALE GENOMIC DNA]</scope>
    <source>
        <strain evidence="10 11">DS-56</strain>
    </source>
</reference>
<dbReference type="GO" id="GO:0042597">
    <property type="term" value="C:periplasmic space"/>
    <property type="evidence" value="ECO:0007669"/>
    <property type="project" value="UniProtKB-SubCell"/>
</dbReference>
<evidence type="ECO:0000256" key="8">
    <source>
        <dbReference type="ARBA" id="ARBA00034473"/>
    </source>
</evidence>
<dbReference type="Pfam" id="PF01547">
    <property type="entry name" value="SBP_bac_1"/>
    <property type="match status" value="1"/>
</dbReference>
<dbReference type="PANTHER" id="PTHR43649:SF31">
    <property type="entry name" value="SN-GLYCEROL-3-PHOSPHATE-BINDING PERIPLASMIC PROTEIN UGPB"/>
    <property type="match status" value="1"/>
</dbReference>
<evidence type="ECO:0000256" key="4">
    <source>
        <dbReference type="ARBA" id="ARBA00017470"/>
    </source>
</evidence>
<dbReference type="PROSITE" id="PS51318">
    <property type="entry name" value="TAT"/>
    <property type="match status" value="1"/>
</dbReference>
<evidence type="ECO:0000256" key="9">
    <source>
        <dbReference type="SAM" id="SignalP"/>
    </source>
</evidence>
<keyword evidence="6 9" id="KW-0732">Signal</keyword>
<dbReference type="EMBL" id="LAJE02000401">
    <property type="protein sequence ID" value="OEO28072.1"/>
    <property type="molecule type" value="Genomic_DNA"/>
</dbReference>
<comment type="subcellular location">
    <subcellularLocation>
        <location evidence="1">Periplasm</location>
    </subcellularLocation>
</comment>
<dbReference type="InterPro" id="IPR006311">
    <property type="entry name" value="TAT_signal"/>
</dbReference>
<organism evidence="10 11">
    <name type="scientific">Devosia insulae DS-56</name>
    <dbReference type="NCBI Taxonomy" id="1116389"/>
    <lineage>
        <taxon>Bacteria</taxon>
        <taxon>Pseudomonadati</taxon>
        <taxon>Pseudomonadota</taxon>
        <taxon>Alphaproteobacteria</taxon>
        <taxon>Hyphomicrobiales</taxon>
        <taxon>Devosiaceae</taxon>
        <taxon>Devosia</taxon>
    </lineage>
</organism>
<keyword evidence="11" id="KW-1185">Reference proteome</keyword>
<dbReference type="InterPro" id="IPR050490">
    <property type="entry name" value="Bact_solute-bd_prot1"/>
</dbReference>
<gene>
    <name evidence="10" type="ORF">VW23_006670</name>
</gene>
<evidence type="ECO:0000313" key="11">
    <source>
        <dbReference type="Proteomes" id="UP000095463"/>
    </source>
</evidence>